<dbReference type="GO" id="GO:0006397">
    <property type="term" value="P:mRNA processing"/>
    <property type="evidence" value="ECO:0007669"/>
    <property type="project" value="UniProtKB-KW"/>
</dbReference>
<dbReference type="EnsemblPlants" id="KRH07633">
    <property type="protein sequence ID" value="KRH07633"/>
    <property type="gene ID" value="GLYMA_16G099900"/>
</dbReference>
<evidence type="ECO:0000256" key="5">
    <source>
        <dbReference type="SAM" id="MobiDB-lite"/>
    </source>
</evidence>
<dbReference type="SMR" id="K7MGG3"/>
<feature type="region of interest" description="Disordered" evidence="5">
    <location>
        <begin position="496"/>
        <end position="521"/>
    </location>
</feature>
<keyword evidence="9" id="KW-1185">Reference proteome</keyword>
<reference evidence="7 8" key="1">
    <citation type="journal article" date="2010" name="Nature">
        <title>Genome sequence of the palaeopolyploid soybean.</title>
        <authorList>
            <person name="Schmutz J."/>
            <person name="Cannon S.B."/>
            <person name="Schlueter J."/>
            <person name="Ma J."/>
            <person name="Mitros T."/>
            <person name="Nelson W."/>
            <person name="Hyten D.L."/>
            <person name="Song Q."/>
            <person name="Thelen J.J."/>
            <person name="Cheng J."/>
            <person name="Xu D."/>
            <person name="Hellsten U."/>
            <person name="May G.D."/>
            <person name="Yu Y."/>
            <person name="Sakurai T."/>
            <person name="Umezawa T."/>
            <person name="Bhattacharyya M.K."/>
            <person name="Sandhu D."/>
            <person name="Valliyodan B."/>
            <person name="Lindquist E."/>
            <person name="Peto M."/>
            <person name="Grant D."/>
            <person name="Shu S."/>
            <person name="Goodstein D."/>
            <person name="Barry K."/>
            <person name="Futrell-Griggs M."/>
            <person name="Abernathy B."/>
            <person name="Du J."/>
            <person name="Tian Z."/>
            <person name="Zhu L."/>
            <person name="Gill N."/>
            <person name="Joshi T."/>
            <person name="Libault M."/>
            <person name="Sethuraman A."/>
            <person name="Zhang X.-C."/>
            <person name="Shinozaki K."/>
            <person name="Nguyen H.T."/>
            <person name="Wing R.A."/>
            <person name="Cregan P."/>
            <person name="Specht J."/>
            <person name="Grimwood J."/>
            <person name="Rokhsar D."/>
            <person name="Stacey G."/>
            <person name="Shoemaker R.C."/>
            <person name="Jackson S.A."/>
        </authorList>
    </citation>
    <scope>NUCLEOTIDE SEQUENCE</scope>
    <source>
        <strain evidence="8">cv. Williams 82</strain>
        <tissue evidence="7">Callus</tissue>
    </source>
</reference>
<evidence type="ECO:0000259" key="6">
    <source>
        <dbReference type="PROSITE" id="PS50102"/>
    </source>
</evidence>
<dbReference type="CDD" id="cd00590">
    <property type="entry name" value="RRM_SF"/>
    <property type="match status" value="1"/>
</dbReference>
<evidence type="ECO:0000256" key="1">
    <source>
        <dbReference type="ARBA" id="ARBA00022664"/>
    </source>
</evidence>
<dbReference type="AlphaFoldDB" id="K7MGG3"/>
<dbReference type="PROSITE" id="PS50102">
    <property type="entry name" value="RRM"/>
    <property type="match status" value="1"/>
</dbReference>
<gene>
    <name evidence="7" type="ORF">GLYMA_16G099900</name>
</gene>
<dbReference type="GO" id="GO:0003729">
    <property type="term" value="F:mRNA binding"/>
    <property type="evidence" value="ECO:0000318"/>
    <property type="project" value="GO_Central"/>
</dbReference>
<evidence type="ECO:0000313" key="7">
    <source>
        <dbReference type="EMBL" id="KRH07633.1"/>
    </source>
</evidence>
<dbReference type="InterPro" id="IPR050907">
    <property type="entry name" value="SRSF"/>
</dbReference>
<keyword evidence="1" id="KW-0507">mRNA processing</keyword>
<dbReference type="GO" id="GO:0005681">
    <property type="term" value="C:spliceosomal complex"/>
    <property type="evidence" value="ECO:0007669"/>
    <property type="project" value="UniProtKB-KW"/>
</dbReference>
<protein>
    <recommendedName>
        <fullName evidence="6">RRM domain-containing protein</fullName>
    </recommendedName>
</protein>
<reference evidence="8" key="2">
    <citation type="submission" date="2018-02" db="UniProtKB">
        <authorList>
            <consortium name="EnsemblPlants"/>
        </authorList>
    </citation>
    <scope>IDENTIFICATION</scope>
    <source>
        <strain evidence="8">Williams 82</strain>
    </source>
</reference>
<dbReference type="HOGENOM" id="CLU_021395_1_0_1"/>
<reference evidence="7" key="3">
    <citation type="submission" date="2018-07" db="EMBL/GenBank/DDBJ databases">
        <title>WGS assembly of Glycine max.</title>
        <authorList>
            <person name="Schmutz J."/>
            <person name="Cannon S."/>
            <person name="Schlueter J."/>
            <person name="Ma J."/>
            <person name="Mitros T."/>
            <person name="Nelson W."/>
            <person name="Hyten D."/>
            <person name="Song Q."/>
            <person name="Thelen J."/>
            <person name="Cheng J."/>
            <person name="Xu D."/>
            <person name="Hellsten U."/>
            <person name="May G."/>
            <person name="Yu Y."/>
            <person name="Sakurai T."/>
            <person name="Umezawa T."/>
            <person name="Bhattacharyya M."/>
            <person name="Sandhu D."/>
            <person name="Valliyodan B."/>
            <person name="Lindquist E."/>
            <person name="Peto M."/>
            <person name="Grant D."/>
            <person name="Shu S."/>
            <person name="Goodstein D."/>
            <person name="Barry K."/>
            <person name="Futrell-Griggs M."/>
            <person name="Abernathy B."/>
            <person name="Du J."/>
            <person name="Tian Z."/>
            <person name="Zhu L."/>
            <person name="Gill N."/>
            <person name="Joshi T."/>
            <person name="Libault M."/>
            <person name="Sethuraman A."/>
            <person name="Zhang X."/>
            <person name="Shinozaki K."/>
            <person name="Nguyen H."/>
            <person name="Wing R."/>
            <person name="Cregan P."/>
            <person name="Specht J."/>
            <person name="Grimwood J."/>
            <person name="Rokhsar D."/>
            <person name="Stacey G."/>
            <person name="Shoemaker R."/>
            <person name="Jackson S."/>
        </authorList>
    </citation>
    <scope>NUCLEOTIDE SEQUENCE</scope>
    <source>
        <tissue evidence="7">Callus</tissue>
    </source>
</reference>
<evidence type="ECO:0000256" key="3">
    <source>
        <dbReference type="ARBA" id="ARBA00023187"/>
    </source>
</evidence>
<keyword evidence="3" id="KW-0508">mRNA splicing</keyword>
<sequence>MERNSPKRQEEKVTWRNKRDITTFYFSRFPEGVKERDLWQIFQKWGKVWEVFIPKTKNKGGHRYGFVRFKEVQDERSLETQLDTSIYIRGMKLFVNRPRYERGRVLRIKQHGISTQRVAHTHKVHMEYQEEVKLKGPEARPRSYVEVNAWVGKLKNRGMFEKVEEELKWVVDGDVIPCYWIDDWVFLPYLEESRAARLVEEEKQTGSTPITELQKWSPTLRPDHRLTWVLLWGLPQTVWAPECMEKLVEGLGEFIEVDGYVEDRKRMDVARVLIRTNKRPTIQVKLTTIIDEVEHDIDVVEDSPGTRVPAGYHRPDTWFPPSPFSTQPNTPFSAGVGSPATQVGSDALDGGSDNHGDDRSNHRGSYSLNPSSYVHWVQPNGCFGVDWSAMAPADVDQSKMLDHQHTLDAGPIGIAVPSNGHIPQNGNVVIDADKGRLKACMQKEKGSAKVFQRGGSQHRDLLVDTLGINNSCTEGEMEEDNLPVTIPPQSNVTLVKENPKLSTPSGQKSKETEGVMGPRIMGPTDVATKVYVRRKEVLDSRGKAQCSKSVVNPLPALTTDSTSTSNGALVDRQYDLVKEMGLTHGHDALKIKELMMVMDTNDNKVAAEMGSKYQQS</sequence>
<keyword evidence="4" id="KW-0694">RNA-binding</keyword>
<accession>K7MGG3</accession>
<name>K7MGG3_SOYBN</name>
<dbReference type="InterPro" id="IPR012677">
    <property type="entry name" value="Nucleotide-bd_a/b_plait_sf"/>
</dbReference>
<evidence type="ECO:0000256" key="2">
    <source>
        <dbReference type="ARBA" id="ARBA00022728"/>
    </source>
</evidence>
<feature type="domain" description="RRM" evidence="6">
    <location>
        <begin position="22"/>
        <end position="109"/>
    </location>
</feature>
<evidence type="ECO:0000256" key="4">
    <source>
        <dbReference type="PROSITE-ProRule" id="PRU00176"/>
    </source>
</evidence>
<dbReference type="Pfam" id="PF00076">
    <property type="entry name" value="RRM_1"/>
    <property type="match status" value="1"/>
</dbReference>
<dbReference type="Gramene" id="KRH07633">
    <property type="protein sequence ID" value="KRH07633"/>
    <property type="gene ID" value="GLYMA_16G099900"/>
</dbReference>
<proteinExistence type="predicted"/>
<dbReference type="Gene3D" id="3.30.70.330">
    <property type="match status" value="1"/>
</dbReference>
<evidence type="ECO:0000313" key="8">
    <source>
        <dbReference type="EnsemblPlants" id="KRH07633"/>
    </source>
</evidence>
<dbReference type="InParanoid" id="K7MGG3"/>
<evidence type="ECO:0000313" key="9">
    <source>
        <dbReference type="Proteomes" id="UP000008827"/>
    </source>
</evidence>
<dbReference type="GO" id="GO:0016607">
    <property type="term" value="C:nuclear speck"/>
    <property type="evidence" value="ECO:0000318"/>
    <property type="project" value="GO_Central"/>
</dbReference>
<dbReference type="GO" id="GO:0008380">
    <property type="term" value="P:RNA splicing"/>
    <property type="evidence" value="ECO:0007669"/>
    <property type="project" value="UniProtKB-KW"/>
</dbReference>
<dbReference type="EMBL" id="CM000849">
    <property type="protein sequence ID" value="KRH07633.1"/>
    <property type="molecule type" value="Genomic_DNA"/>
</dbReference>
<dbReference type="PANTHER" id="PTHR23147">
    <property type="entry name" value="SERINE/ARGININE RICH SPLICING FACTOR"/>
    <property type="match status" value="1"/>
</dbReference>
<keyword evidence="2" id="KW-0747">Spliceosome</keyword>
<dbReference type="GO" id="GO:0000381">
    <property type="term" value="P:regulation of alternative mRNA splicing, via spliceosome"/>
    <property type="evidence" value="ECO:0000318"/>
    <property type="project" value="GO_Central"/>
</dbReference>
<feature type="region of interest" description="Disordered" evidence="5">
    <location>
        <begin position="317"/>
        <end position="366"/>
    </location>
</feature>
<dbReference type="SUPFAM" id="SSF54928">
    <property type="entry name" value="RNA-binding domain, RBD"/>
    <property type="match status" value="1"/>
</dbReference>
<dbReference type="FunFam" id="3.30.70.330:FF:001413">
    <property type="entry name" value="Uncharacterized protein"/>
    <property type="match status" value="1"/>
</dbReference>
<dbReference type="PaxDb" id="3847-GLYMA16G19013.1"/>
<dbReference type="InterPro" id="IPR000504">
    <property type="entry name" value="RRM_dom"/>
</dbReference>
<dbReference type="InterPro" id="IPR035979">
    <property type="entry name" value="RBD_domain_sf"/>
</dbReference>
<dbReference type="Proteomes" id="UP000008827">
    <property type="component" value="Chromosome 16"/>
</dbReference>
<dbReference type="SMART" id="SM00360">
    <property type="entry name" value="RRM"/>
    <property type="match status" value="1"/>
</dbReference>
<organism evidence="7">
    <name type="scientific">Glycine max</name>
    <name type="common">Soybean</name>
    <name type="synonym">Glycine hispida</name>
    <dbReference type="NCBI Taxonomy" id="3847"/>
    <lineage>
        <taxon>Eukaryota</taxon>
        <taxon>Viridiplantae</taxon>
        <taxon>Streptophyta</taxon>
        <taxon>Embryophyta</taxon>
        <taxon>Tracheophyta</taxon>
        <taxon>Spermatophyta</taxon>
        <taxon>Magnoliopsida</taxon>
        <taxon>eudicotyledons</taxon>
        <taxon>Gunneridae</taxon>
        <taxon>Pentapetalae</taxon>
        <taxon>rosids</taxon>
        <taxon>fabids</taxon>
        <taxon>Fabales</taxon>
        <taxon>Fabaceae</taxon>
        <taxon>Papilionoideae</taxon>
        <taxon>50 kb inversion clade</taxon>
        <taxon>NPAAA clade</taxon>
        <taxon>indigoferoid/millettioid clade</taxon>
        <taxon>Phaseoleae</taxon>
        <taxon>Glycine</taxon>
        <taxon>Glycine subgen. Soja</taxon>
    </lineage>
</organism>
<feature type="compositionally biased region" description="Basic and acidic residues" evidence="5">
    <location>
        <begin position="352"/>
        <end position="361"/>
    </location>
</feature>